<sequence>MEYNARYQEIAIDIAHSIVMGEYREGEKIHGRSTLAGRYNVSPETIRRSIAILQTMGVVMVSQGVGITVVSKSMAEKFMRGFDQKAEIQVYFDELKKLMEQRRELDQKIDAHLTKIVNYTDRLASRWMDVAEIEVAKGSSAKGKTLSDLKLREKTGLTVVAVVRGGIEQFSPGAEFILDDGDILLAVGSEQGKEKLQEILR</sequence>
<protein>
    <submittedName>
        <fullName evidence="8 9">Transcriptional regulator</fullName>
    </submittedName>
</protein>
<evidence type="ECO:0000259" key="6">
    <source>
        <dbReference type="PROSITE" id="PS50949"/>
    </source>
</evidence>
<reference evidence="9 10" key="2">
    <citation type="submission" date="2015-12" db="EMBL/GenBank/DDBJ databases">
        <title>Draft Genome Sequence of Desulfitobacterium hafniense Strain DH, a Sulfate-reducing Bacterium Isolated from Paddy Soils.</title>
        <authorList>
            <person name="Bao P."/>
            <person name="Zhang X."/>
            <person name="Li G."/>
        </authorList>
    </citation>
    <scope>NUCLEOTIDE SEQUENCE [LARGE SCALE GENOMIC DNA]</scope>
    <source>
        <strain evidence="9 10">DH</strain>
    </source>
</reference>
<keyword evidence="2" id="KW-0238">DNA-binding</keyword>
<dbReference type="Gene3D" id="3.30.70.1450">
    <property type="entry name" value="Regulator of K+ conductance, C-terminal domain"/>
    <property type="match status" value="1"/>
</dbReference>
<dbReference type="SUPFAM" id="SSF46785">
    <property type="entry name" value="Winged helix' DNA-binding domain"/>
    <property type="match status" value="1"/>
</dbReference>
<dbReference type="Proteomes" id="UP000054623">
    <property type="component" value="Unassembled WGS sequence"/>
</dbReference>
<dbReference type="OrthoDB" id="226679at2"/>
<evidence type="ECO:0000256" key="3">
    <source>
        <dbReference type="ARBA" id="ARBA00023163"/>
    </source>
</evidence>
<evidence type="ECO:0000256" key="5">
    <source>
        <dbReference type="SAM" id="Phobius"/>
    </source>
</evidence>
<dbReference type="PANTHER" id="PTHR30445">
    <property type="entry name" value="K(+)_H(+) ANTIPORTER SUBUNIT KHTT"/>
    <property type="match status" value="1"/>
</dbReference>
<dbReference type="EMBL" id="LK996017">
    <property type="protein sequence ID" value="CDX04247.1"/>
    <property type="molecule type" value="Genomic_DNA"/>
</dbReference>
<dbReference type="SUPFAM" id="SSF116726">
    <property type="entry name" value="TrkA C-terminal domain-like"/>
    <property type="match status" value="1"/>
</dbReference>
<dbReference type="RefSeq" id="WP_005817440.1">
    <property type="nucleotide sequence ID" value="NZ_CABKQQ010000061.1"/>
</dbReference>
<dbReference type="InterPro" id="IPR000524">
    <property type="entry name" value="Tscrpt_reg_HTH_GntR"/>
</dbReference>
<accession>A0A098B7D1</accession>
<evidence type="ECO:0000256" key="1">
    <source>
        <dbReference type="ARBA" id="ARBA00023015"/>
    </source>
</evidence>
<dbReference type="GO" id="GO:0006813">
    <property type="term" value="P:potassium ion transport"/>
    <property type="evidence" value="ECO:0007669"/>
    <property type="project" value="InterPro"/>
</dbReference>
<feature type="domain" description="HTH gntR-type" evidence="6">
    <location>
        <begin position="4"/>
        <end position="72"/>
    </location>
</feature>
<feature type="transmembrane region" description="Helical" evidence="5">
    <location>
        <begin position="50"/>
        <end position="70"/>
    </location>
</feature>
<evidence type="ECO:0000313" key="8">
    <source>
        <dbReference type="EMBL" id="CDX04247.1"/>
    </source>
</evidence>
<reference evidence="8" key="1">
    <citation type="submission" date="2014-07" db="EMBL/GenBank/DDBJ databases">
        <authorList>
            <person name="Hornung V.Bastian."/>
        </authorList>
    </citation>
    <scope>NUCLEOTIDE SEQUENCE</scope>
    <source>
        <strain evidence="8">PCE-S</strain>
    </source>
</reference>
<dbReference type="EMBL" id="LOCK01000030">
    <property type="protein sequence ID" value="KTE90879.1"/>
    <property type="molecule type" value="Genomic_DNA"/>
</dbReference>
<dbReference type="AlphaFoldDB" id="A0A098B7D1"/>
<evidence type="ECO:0000259" key="7">
    <source>
        <dbReference type="PROSITE" id="PS51202"/>
    </source>
</evidence>
<keyword evidence="4" id="KW-0175">Coiled coil</keyword>
<keyword evidence="5" id="KW-1133">Transmembrane helix</keyword>
<dbReference type="InterPro" id="IPR036388">
    <property type="entry name" value="WH-like_DNA-bd_sf"/>
</dbReference>
<dbReference type="Gene3D" id="1.10.10.10">
    <property type="entry name" value="Winged helix-like DNA-binding domain superfamily/Winged helix DNA-binding domain"/>
    <property type="match status" value="1"/>
</dbReference>
<evidence type="ECO:0000256" key="2">
    <source>
        <dbReference type="ARBA" id="ARBA00023125"/>
    </source>
</evidence>
<evidence type="ECO:0000313" key="10">
    <source>
        <dbReference type="Proteomes" id="UP000054623"/>
    </source>
</evidence>
<dbReference type="SMART" id="SM00345">
    <property type="entry name" value="HTH_GNTR"/>
    <property type="match status" value="1"/>
</dbReference>
<dbReference type="GO" id="GO:0003677">
    <property type="term" value="F:DNA binding"/>
    <property type="evidence" value="ECO:0007669"/>
    <property type="project" value="UniProtKB-KW"/>
</dbReference>
<keyword evidence="5" id="KW-0472">Membrane</keyword>
<evidence type="ECO:0000256" key="4">
    <source>
        <dbReference type="SAM" id="Coils"/>
    </source>
</evidence>
<dbReference type="PROSITE" id="PS50949">
    <property type="entry name" value="HTH_GNTR"/>
    <property type="match status" value="1"/>
</dbReference>
<gene>
    <name evidence="9" type="ORF">AT727_23060</name>
    <name evidence="8" type="ORF">DPCES_4361</name>
</gene>
<feature type="coiled-coil region" evidence="4">
    <location>
        <begin position="88"/>
        <end position="115"/>
    </location>
</feature>
<dbReference type="InterPro" id="IPR006037">
    <property type="entry name" value="RCK_C"/>
</dbReference>
<dbReference type="InterPro" id="IPR036390">
    <property type="entry name" value="WH_DNA-bd_sf"/>
</dbReference>
<keyword evidence="1" id="KW-0805">Transcription regulation</keyword>
<dbReference type="PATRIC" id="fig|49338.4.peg.4695"/>
<dbReference type="PANTHER" id="PTHR30445:SF8">
    <property type="entry name" value="K(+)_H(+) ANTIPORTER SUBUNIT KHTT"/>
    <property type="match status" value="1"/>
</dbReference>
<dbReference type="GO" id="GO:0008324">
    <property type="term" value="F:monoatomic cation transmembrane transporter activity"/>
    <property type="evidence" value="ECO:0007669"/>
    <property type="project" value="InterPro"/>
</dbReference>
<keyword evidence="5" id="KW-0812">Transmembrane</keyword>
<feature type="domain" description="RCK C-terminal" evidence="7">
    <location>
        <begin position="118"/>
        <end position="201"/>
    </location>
</feature>
<dbReference type="Pfam" id="PF02080">
    <property type="entry name" value="TrkA_C"/>
    <property type="match status" value="1"/>
</dbReference>
<keyword evidence="3" id="KW-0804">Transcription</keyword>
<dbReference type="Pfam" id="PF00392">
    <property type="entry name" value="GntR"/>
    <property type="match status" value="1"/>
</dbReference>
<dbReference type="GO" id="GO:0003700">
    <property type="term" value="F:DNA-binding transcription factor activity"/>
    <property type="evidence" value="ECO:0007669"/>
    <property type="project" value="InterPro"/>
</dbReference>
<dbReference type="OMA" id="EELMEHT"/>
<dbReference type="PROSITE" id="PS51202">
    <property type="entry name" value="RCK_C"/>
    <property type="match status" value="1"/>
</dbReference>
<organism evidence="8">
    <name type="scientific">Desulfitobacterium hafniense</name>
    <name type="common">Desulfitobacterium frappieri</name>
    <dbReference type="NCBI Taxonomy" id="49338"/>
    <lineage>
        <taxon>Bacteria</taxon>
        <taxon>Bacillati</taxon>
        <taxon>Bacillota</taxon>
        <taxon>Clostridia</taxon>
        <taxon>Eubacteriales</taxon>
        <taxon>Desulfitobacteriaceae</taxon>
        <taxon>Desulfitobacterium</taxon>
    </lineage>
</organism>
<evidence type="ECO:0000313" key="9">
    <source>
        <dbReference type="EMBL" id="KTE90879.1"/>
    </source>
</evidence>
<dbReference type="InterPro" id="IPR036721">
    <property type="entry name" value="RCK_C_sf"/>
</dbReference>
<name>A0A098B7D1_DESHA</name>
<proteinExistence type="predicted"/>
<dbReference type="InterPro" id="IPR050144">
    <property type="entry name" value="AAE_transporter"/>
</dbReference>